<dbReference type="Xenbase" id="XB-GENE-29093639">
    <property type="gene designation" value="LOC116407984"/>
</dbReference>
<evidence type="ECO:0000256" key="16">
    <source>
        <dbReference type="ARBA" id="ARBA00076363"/>
    </source>
</evidence>
<dbReference type="InterPro" id="IPR026111">
    <property type="entry name" value="Abra"/>
</dbReference>
<keyword evidence="3" id="KW-0813">Transport</keyword>
<dbReference type="KEGG" id="xtr:116407984"/>
<dbReference type="PANTHER" id="PTHR22739:SF21">
    <property type="entry name" value="ACTIN-BINDING RHO-ACTIVATING PROTEIN"/>
    <property type="match status" value="1"/>
</dbReference>
<dbReference type="GO" id="GO:0045944">
    <property type="term" value="P:positive regulation of transcription by RNA polymerase II"/>
    <property type="evidence" value="ECO:0000318"/>
    <property type="project" value="GO_Central"/>
</dbReference>
<evidence type="ECO:0000256" key="1">
    <source>
        <dbReference type="ARBA" id="ARBA00004204"/>
    </source>
</evidence>
<dbReference type="RefSeq" id="XP_031750444.1">
    <property type="nucleotide sequence ID" value="XM_031894584.1"/>
</dbReference>
<dbReference type="OrthoDB" id="9871914at2759"/>
<evidence type="ECO:0000256" key="8">
    <source>
        <dbReference type="ARBA" id="ARBA00023015"/>
    </source>
</evidence>
<dbReference type="FunFam" id="1.10.10.1540:FF:000001">
    <property type="entry name" value="Actin-binding Rho-activating protein a"/>
    <property type="match status" value="1"/>
</dbReference>
<evidence type="ECO:0000256" key="10">
    <source>
        <dbReference type="ARBA" id="ARBA00023163"/>
    </source>
</evidence>
<organism evidence="18 19">
    <name type="scientific">Xenopus tropicalis</name>
    <name type="common">Western clawed frog</name>
    <name type="synonym">Silurana tropicalis</name>
    <dbReference type="NCBI Taxonomy" id="8364"/>
    <lineage>
        <taxon>Eukaryota</taxon>
        <taxon>Metazoa</taxon>
        <taxon>Chordata</taxon>
        <taxon>Craniata</taxon>
        <taxon>Vertebrata</taxon>
        <taxon>Euteleostomi</taxon>
        <taxon>Amphibia</taxon>
        <taxon>Batrachia</taxon>
        <taxon>Anura</taxon>
        <taxon>Pipoidea</taxon>
        <taxon>Pipidae</taxon>
        <taxon>Xenopodinae</taxon>
        <taxon>Xenopus</taxon>
        <taxon>Silurana</taxon>
    </lineage>
</organism>
<comment type="subunit">
    <text evidence="14">Binds F-actin and ABLIM1, ABLIM2 and ABLIM3. Interaction with ABLIM2 and ABLIM3 enhances activity.</text>
</comment>
<evidence type="ECO:0000256" key="7">
    <source>
        <dbReference type="ARBA" id="ARBA00023010"/>
    </source>
</evidence>
<evidence type="ECO:0000259" key="17">
    <source>
        <dbReference type="SMART" id="SM01283"/>
    </source>
</evidence>
<comment type="function">
    <text evidence="13">Acts as an activator of serum response factor (SRF)-dependent transcription possibly by inducing nuclear translocation of MKL1 or MKL2 and through a mechanism requiring Rho-actin signaling.</text>
</comment>
<dbReference type="GO" id="GO:0030017">
    <property type="term" value="C:sarcomere"/>
    <property type="evidence" value="ECO:0000318"/>
    <property type="project" value="GO_Central"/>
</dbReference>
<keyword evidence="7" id="KW-0811">Translocation</keyword>
<name>A0A8J1IXW3_XENTR</name>
<accession>A0A8J1IXW3</accession>
<dbReference type="GO" id="GO:0015031">
    <property type="term" value="P:protein transport"/>
    <property type="evidence" value="ECO:0007669"/>
    <property type="project" value="UniProtKB-KW"/>
</dbReference>
<dbReference type="GeneID" id="116407984"/>
<reference evidence="19" key="1">
    <citation type="submission" date="2025-08" db="UniProtKB">
        <authorList>
            <consortium name="RefSeq"/>
        </authorList>
    </citation>
    <scope>IDENTIFICATION</scope>
    <source>
        <strain evidence="19">Nigerian</strain>
        <tissue evidence="19">Liver and blood</tissue>
    </source>
</reference>
<dbReference type="GO" id="GO:0003779">
    <property type="term" value="F:actin binding"/>
    <property type="evidence" value="ECO:0007669"/>
    <property type="project" value="UniProtKB-KW"/>
</dbReference>
<dbReference type="AlphaFoldDB" id="A0A8J1IXW3"/>
<dbReference type="AGR" id="Xenbase:XB-GENE-29093639"/>
<dbReference type="SMART" id="SM01283">
    <property type="entry name" value="Costars"/>
    <property type="match status" value="1"/>
</dbReference>
<evidence type="ECO:0000313" key="18">
    <source>
        <dbReference type="Proteomes" id="UP000008143"/>
    </source>
</evidence>
<dbReference type="InterPro" id="IPR027817">
    <property type="entry name" value="Costars_dom"/>
</dbReference>
<keyword evidence="12" id="KW-0206">Cytoskeleton</keyword>
<evidence type="ECO:0000256" key="11">
    <source>
        <dbReference type="ARBA" id="ARBA00023203"/>
    </source>
</evidence>
<sequence length="238" mass="26693">MPLIPAGSRAATGAQAGRVLVSTSASASLTLTASLTPLASVPLIDMEQERTPRACNPALGLSGGNKETLIKVTNVAPPDPTSEAENRRKELLSKIQIVTMSDLRRQWQSRSEGHIERQRLNPFSEGFDHTHAMAVRLRKGDRGYGRPEEGSRTEERGRRALRHIHKEMEEMCLVIEQMGVKGRDGRVRVTFGRLFQRYERISDKVVGILLRARKHKMLEFEGEMLWQGVHDHVIITLA</sequence>
<evidence type="ECO:0000256" key="15">
    <source>
        <dbReference type="ARBA" id="ARBA00073502"/>
    </source>
</evidence>
<evidence type="ECO:0000313" key="19">
    <source>
        <dbReference type="RefSeq" id="XP_031750444.1"/>
    </source>
</evidence>
<evidence type="ECO:0000256" key="9">
    <source>
        <dbReference type="ARBA" id="ARBA00023159"/>
    </source>
</evidence>
<dbReference type="Pfam" id="PF14705">
    <property type="entry name" value="Costars"/>
    <property type="match status" value="1"/>
</dbReference>
<dbReference type="PANTHER" id="PTHR22739">
    <property type="entry name" value="STRIATED MUSCLE ACTIVATOR OF RHO-DEPENDENT SIGNALING-RELATED"/>
    <property type="match status" value="1"/>
</dbReference>
<dbReference type="GO" id="GO:0005856">
    <property type="term" value="C:cytoskeleton"/>
    <property type="evidence" value="ECO:0007669"/>
    <property type="project" value="UniProtKB-SubCell"/>
</dbReference>
<evidence type="ECO:0000256" key="5">
    <source>
        <dbReference type="ARBA" id="ARBA00022553"/>
    </source>
</evidence>
<gene>
    <name evidence="19 20" type="primary">LOC116407984</name>
</gene>
<keyword evidence="11" id="KW-0009">Actin-binding</keyword>
<keyword evidence="5" id="KW-0597">Phosphoprotein</keyword>
<keyword evidence="6" id="KW-0653">Protein transport</keyword>
<dbReference type="GO" id="GO:0035025">
    <property type="term" value="P:positive regulation of Rho protein signal transduction"/>
    <property type="evidence" value="ECO:0000318"/>
    <property type="project" value="GO_Central"/>
</dbReference>
<proteinExistence type="predicted"/>
<dbReference type="Gene3D" id="1.10.10.1540">
    <property type="entry name" value="Costar domain"/>
    <property type="match status" value="1"/>
</dbReference>
<keyword evidence="9" id="KW-0010">Activator</keyword>
<feature type="domain" description="Costars" evidence="17">
    <location>
        <begin position="162"/>
        <end position="238"/>
    </location>
</feature>
<evidence type="ECO:0000313" key="20">
    <source>
        <dbReference type="Xenbase" id="XB-GENE-29093639"/>
    </source>
</evidence>
<evidence type="ECO:0000256" key="12">
    <source>
        <dbReference type="ARBA" id="ARBA00023212"/>
    </source>
</evidence>
<dbReference type="Proteomes" id="UP000008143">
    <property type="component" value="Chromosome 10"/>
</dbReference>
<keyword evidence="18" id="KW-1185">Reference proteome</keyword>
<evidence type="ECO:0000256" key="4">
    <source>
        <dbReference type="ARBA" id="ARBA00022490"/>
    </source>
</evidence>
<protein>
    <recommendedName>
        <fullName evidence="15">Actin-binding Rho-activating protein</fullName>
    </recommendedName>
    <alternativeName>
        <fullName evidence="16">Striated muscle activator of Rho-dependent signaling</fullName>
    </alternativeName>
</protein>
<evidence type="ECO:0000256" key="14">
    <source>
        <dbReference type="ARBA" id="ARBA00063019"/>
    </source>
</evidence>
<keyword evidence="10" id="KW-0804">Transcription</keyword>
<keyword evidence="4" id="KW-0963">Cytoplasm</keyword>
<evidence type="ECO:0000256" key="2">
    <source>
        <dbReference type="ARBA" id="ARBA00004245"/>
    </source>
</evidence>
<comment type="subcellular location">
    <subcellularLocation>
        <location evidence="2">Cytoplasm</location>
        <location evidence="2">Cytoskeleton</location>
    </subcellularLocation>
    <subcellularLocation>
        <location evidence="1">Cytoplasm</location>
        <location evidence="1">Myofibril</location>
        <location evidence="1">Sarcomere</location>
    </subcellularLocation>
</comment>
<evidence type="ECO:0000256" key="13">
    <source>
        <dbReference type="ARBA" id="ARBA00059783"/>
    </source>
</evidence>
<keyword evidence="8" id="KW-0805">Transcription regulation</keyword>
<dbReference type="InterPro" id="IPR038095">
    <property type="entry name" value="Costars_sf"/>
</dbReference>
<evidence type="ECO:0000256" key="6">
    <source>
        <dbReference type="ARBA" id="ARBA00022927"/>
    </source>
</evidence>
<evidence type="ECO:0000256" key="3">
    <source>
        <dbReference type="ARBA" id="ARBA00022448"/>
    </source>
</evidence>